<evidence type="ECO:0000256" key="3">
    <source>
        <dbReference type="ARBA" id="ARBA00022741"/>
    </source>
</evidence>
<comment type="function">
    <text evidence="6">Probable component of a branched-chain amino-acid transport system.</text>
</comment>
<evidence type="ECO:0000256" key="4">
    <source>
        <dbReference type="ARBA" id="ARBA00022840"/>
    </source>
</evidence>
<keyword evidence="2" id="KW-0813">Transport</keyword>
<organism evidence="9 10">
    <name type="scientific">Halogranum amylolyticum</name>
    <dbReference type="NCBI Taxonomy" id="660520"/>
    <lineage>
        <taxon>Archaea</taxon>
        <taxon>Methanobacteriati</taxon>
        <taxon>Methanobacteriota</taxon>
        <taxon>Stenosarchaea group</taxon>
        <taxon>Halobacteria</taxon>
        <taxon>Halobacteriales</taxon>
        <taxon>Haloferacaceae</taxon>
    </lineage>
</organism>
<dbReference type="FunFam" id="3.40.50.300:FF:000421">
    <property type="entry name" value="Branched-chain amino acid ABC transporter ATP-binding protein"/>
    <property type="match status" value="1"/>
</dbReference>
<evidence type="ECO:0000256" key="5">
    <source>
        <dbReference type="ARBA" id="ARBA00022970"/>
    </source>
</evidence>
<gene>
    <name evidence="9" type="ORF">SAMN04487948_11077</name>
</gene>
<evidence type="ECO:0000256" key="6">
    <source>
        <dbReference type="ARBA" id="ARBA00056071"/>
    </source>
</evidence>
<dbReference type="SMART" id="SM00382">
    <property type="entry name" value="AAA"/>
    <property type="match status" value="1"/>
</dbReference>
<dbReference type="GO" id="GO:0006865">
    <property type="term" value="P:amino acid transport"/>
    <property type="evidence" value="ECO:0007669"/>
    <property type="project" value="UniProtKB-KW"/>
</dbReference>
<evidence type="ECO:0000256" key="2">
    <source>
        <dbReference type="ARBA" id="ARBA00022448"/>
    </source>
</evidence>
<dbReference type="GO" id="GO:0005886">
    <property type="term" value="C:plasma membrane"/>
    <property type="evidence" value="ECO:0007669"/>
    <property type="project" value="TreeGrafter"/>
</dbReference>
<keyword evidence="10" id="KW-1185">Reference proteome</keyword>
<dbReference type="PANTHER" id="PTHR45772:SF9">
    <property type="entry name" value="CONSERVED COMPONENT OF ABC TRANSPORTER FOR NATURAL AMINO ACIDS"/>
    <property type="match status" value="1"/>
</dbReference>
<keyword evidence="4 9" id="KW-0067">ATP-binding</keyword>
<sequence>MVEPFLELDSVDKDFGSIRAIHDLSLQIPAGEVTAIIGPNGAGKTTLFNLLTGKFGPTAGQISFRGERIDGRPPHEIVEMGLARSYQITNFFPELTALENVRLAAQARYSGFAPQNFVSHYTDLDEPLEIAYDVLQRLELESIANEVASTLSHGQQRHLEIGIALAVAPDVLLMDEPTAGMSPDETGETKELIQELADDLTLVIVEHDMEVVMEVADNIAVINRGSLLATGSPQDIQSNEAVQKAYLGGGAR</sequence>
<dbReference type="RefSeq" id="WP_089826028.1">
    <property type="nucleotide sequence ID" value="NZ_FODV01000010.1"/>
</dbReference>
<dbReference type="AlphaFoldDB" id="A0A1H8UC56"/>
<reference evidence="10" key="1">
    <citation type="submission" date="2016-10" db="EMBL/GenBank/DDBJ databases">
        <authorList>
            <person name="Varghese N."/>
            <person name="Submissions S."/>
        </authorList>
    </citation>
    <scope>NUCLEOTIDE SEQUENCE [LARGE SCALE GENOMIC DNA]</scope>
    <source>
        <strain evidence="10">CGMCC 1.10121</strain>
    </source>
</reference>
<dbReference type="Gene3D" id="3.40.50.300">
    <property type="entry name" value="P-loop containing nucleotide triphosphate hydrolases"/>
    <property type="match status" value="1"/>
</dbReference>
<evidence type="ECO:0000256" key="1">
    <source>
        <dbReference type="ARBA" id="ARBA00005417"/>
    </source>
</evidence>
<keyword evidence="3" id="KW-0547">Nucleotide-binding</keyword>
<dbReference type="PANTHER" id="PTHR45772">
    <property type="entry name" value="CONSERVED COMPONENT OF ABC TRANSPORTER FOR NATURAL AMINO ACIDS-RELATED"/>
    <property type="match status" value="1"/>
</dbReference>
<accession>A0A1H8UC56</accession>
<dbReference type="Pfam" id="PF12399">
    <property type="entry name" value="BCA_ABC_TP_C"/>
    <property type="match status" value="1"/>
</dbReference>
<evidence type="ECO:0000259" key="8">
    <source>
        <dbReference type="PROSITE" id="PS50893"/>
    </source>
</evidence>
<dbReference type="InterPro" id="IPR032823">
    <property type="entry name" value="BCA_ABC_TP_C"/>
</dbReference>
<protein>
    <recommendedName>
        <fullName evidence="7">Probable branched-chain amino acid transport ATP-binding protein LivG</fullName>
    </recommendedName>
</protein>
<dbReference type="Pfam" id="PF00005">
    <property type="entry name" value="ABC_tran"/>
    <property type="match status" value="1"/>
</dbReference>
<keyword evidence="5" id="KW-0029">Amino-acid transport</keyword>
<dbReference type="InterPro" id="IPR003439">
    <property type="entry name" value="ABC_transporter-like_ATP-bd"/>
</dbReference>
<evidence type="ECO:0000313" key="9">
    <source>
        <dbReference type="EMBL" id="SEP00444.1"/>
    </source>
</evidence>
<dbReference type="Proteomes" id="UP000199126">
    <property type="component" value="Unassembled WGS sequence"/>
</dbReference>
<dbReference type="InterPro" id="IPR027417">
    <property type="entry name" value="P-loop_NTPase"/>
</dbReference>
<dbReference type="PROSITE" id="PS50893">
    <property type="entry name" value="ABC_TRANSPORTER_2"/>
    <property type="match status" value="1"/>
</dbReference>
<dbReference type="GO" id="GO:0016887">
    <property type="term" value="F:ATP hydrolysis activity"/>
    <property type="evidence" value="ECO:0007669"/>
    <property type="project" value="InterPro"/>
</dbReference>
<evidence type="ECO:0000313" key="10">
    <source>
        <dbReference type="Proteomes" id="UP000199126"/>
    </source>
</evidence>
<dbReference type="CDD" id="cd03219">
    <property type="entry name" value="ABC_Mj1267_LivG_branched"/>
    <property type="match status" value="1"/>
</dbReference>
<dbReference type="InterPro" id="IPR003593">
    <property type="entry name" value="AAA+_ATPase"/>
</dbReference>
<dbReference type="SUPFAM" id="SSF52540">
    <property type="entry name" value="P-loop containing nucleoside triphosphate hydrolases"/>
    <property type="match status" value="1"/>
</dbReference>
<name>A0A1H8UC56_9EURY</name>
<dbReference type="GO" id="GO:0005524">
    <property type="term" value="F:ATP binding"/>
    <property type="evidence" value="ECO:0007669"/>
    <property type="project" value="UniProtKB-KW"/>
</dbReference>
<comment type="similarity">
    <text evidence="1">Belongs to the ABC transporter superfamily.</text>
</comment>
<dbReference type="EMBL" id="FODV01000010">
    <property type="protein sequence ID" value="SEP00444.1"/>
    <property type="molecule type" value="Genomic_DNA"/>
</dbReference>
<proteinExistence type="inferred from homology"/>
<dbReference type="InterPro" id="IPR051120">
    <property type="entry name" value="ABC_AA/LPS_Transport"/>
</dbReference>
<feature type="domain" description="ABC transporter" evidence="8">
    <location>
        <begin position="6"/>
        <end position="249"/>
    </location>
</feature>
<evidence type="ECO:0000256" key="7">
    <source>
        <dbReference type="ARBA" id="ARBA00072811"/>
    </source>
</evidence>
<dbReference type="OrthoDB" id="44250at2157"/>